<name>A0A5B6VEZ9_9ROSI</name>
<dbReference type="Gene3D" id="3.30.70.270">
    <property type="match status" value="1"/>
</dbReference>
<evidence type="ECO:0000313" key="3">
    <source>
        <dbReference type="EMBL" id="KAA3467624.1"/>
    </source>
</evidence>
<dbReference type="AlphaFoldDB" id="A0A5B6VEZ9"/>
<dbReference type="InterPro" id="IPR036397">
    <property type="entry name" value="RNaseH_sf"/>
</dbReference>
<dbReference type="InterPro" id="IPR012337">
    <property type="entry name" value="RNaseH-like_sf"/>
</dbReference>
<dbReference type="Gene3D" id="3.30.420.10">
    <property type="entry name" value="Ribonuclease H-like superfamily/Ribonuclease H"/>
    <property type="match status" value="2"/>
</dbReference>
<dbReference type="InterPro" id="IPR001584">
    <property type="entry name" value="Integrase_cat-core"/>
</dbReference>
<dbReference type="Proteomes" id="UP000325315">
    <property type="component" value="Unassembled WGS sequence"/>
</dbReference>
<sequence length="701" mass="81275">MDNNELEFFENVLEGRDICASNERSTDKKHMAFPYKDNKRVPWNYGYNVMIPREENSVSTSEEGQDVEKKARLESPVNEPVTENEAKEFLKFLKHSGYNVVEQLHKQPARISVLAFLLSSETHCSALMKVLNKSYVTDDIFVYKLDRLVNNLSAEIFNDNEIPPGDMGSTKALHITTCCKGYTLPRVLINNESALNVLPTLNRLPVDSSHMKTCQNIVRAVDGYKPDVRQKKKELEKKNVRKLEHQCHIRRRNWGEPIKHLSLYPRKCSEHLDCGRDPYINDTSDIAADSESSFEQNMCPKEPQDFEDDRDCNLSLDLLRMEEQDEKQILPYKESVEIVSLGDKQEKKKLPPLRTQKEVRGFLGRLNYIARFISQLAEKCDPIFRLLKKHNPDKPLILYLEVFRNSIGYVLGQYDESGKKERAIYYLIKGSAIADFLASRALENYEPLNFDFPNEDLMLRLIVNIGEEEKDDHPWYHDILRYMKNREYPDQATENDKRVLIRLANNYILDGEILYKRRKDQVLLRCVDAVEAKKILEEVHEGVYRTHANYKIHVPHSPLHVMTSSWPFSMWGMDVIGPISPKPSNGHRFIFVVIVYFTKWVEAASNDNVTKSTVSKFLNKEIICRYGMPERIISNNALNLNNSTIVEWGKMTETYKDWHEKLPFSLYAYRTSIRTSTGAAPFSLVYGMEVVLPIEVKIPSL</sequence>
<comment type="caution">
    <text evidence="3">The sequence shown here is derived from an EMBL/GenBank/DDBJ whole genome shotgun (WGS) entry which is preliminary data.</text>
</comment>
<proteinExistence type="predicted"/>
<evidence type="ECO:0000256" key="1">
    <source>
        <dbReference type="SAM" id="MobiDB-lite"/>
    </source>
</evidence>
<keyword evidence="4" id="KW-1185">Reference proteome</keyword>
<feature type="domain" description="Integrase catalytic" evidence="2">
    <location>
        <begin position="563"/>
        <end position="701"/>
    </location>
</feature>
<evidence type="ECO:0000259" key="2">
    <source>
        <dbReference type="PROSITE" id="PS50994"/>
    </source>
</evidence>
<dbReference type="InterPro" id="IPR043502">
    <property type="entry name" value="DNA/RNA_pol_sf"/>
</dbReference>
<accession>A0A5B6VEZ9</accession>
<dbReference type="EMBL" id="SMMG02000007">
    <property type="protein sequence ID" value="KAA3467624.1"/>
    <property type="molecule type" value="Genomic_DNA"/>
</dbReference>
<feature type="region of interest" description="Disordered" evidence="1">
    <location>
        <begin position="56"/>
        <end position="80"/>
    </location>
</feature>
<dbReference type="GO" id="GO:0003676">
    <property type="term" value="F:nucleic acid binding"/>
    <property type="evidence" value="ECO:0007669"/>
    <property type="project" value="InterPro"/>
</dbReference>
<gene>
    <name evidence="3" type="ORF">EPI10_002619</name>
</gene>
<protein>
    <submittedName>
        <fullName evidence="3">Retrotransposable element Tf2</fullName>
    </submittedName>
</protein>
<organism evidence="3 4">
    <name type="scientific">Gossypium australe</name>
    <dbReference type="NCBI Taxonomy" id="47621"/>
    <lineage>
        <taxon>Eukaryota</taxon>
        <taxon>Viridiplantae</taxon>
        <taxon>Streptophyta</taxon>
        <taxon>Embryophyta</taxon>
        <taxon>Tracheophyta</taxon>
        <taxon>Spermatophyta</taxon>
        <taxon>Magnoliopsida</taxon>
        <taxon>eudicotyledons</taxon>
        <taxon>Gunneridae</taxon>
        <taxon>Pentapetalae</taxon>
        <taxon>rosids</taxon>
        <taxon>malvids</taxon>
        <taxon>Malvales</taxon>
        <taxon>Malvaceae</taxon>
        <taxon>Malvoideae</taxon>
        <taxon>Gossypium</taxon>
    </lineage>
</organism>
<dbReference type="PANTHER" id="PTHR32108:SF5">
    <property type="entry name" value="DYNACTIN SUBUNIT 1-LIKE"/>
    <property type="match status" value="1"/>
</dbReference>
<dbReference type="PANTHER" id="PTHR32108">
    <property type="entry name" value="DNA-DIRECTED RNA POLYMERASE SUBUNIT ALPHA"/>
    <property type="match status" value="1"/>
</dbReference>
<reference evidence="4" key="1">
    <citation type="journal article" date="2019" name="Plant Biotechnol. J.">
        <title>Genome sequencing of the Australian wild diploid species Gossypium australe highlights disease resistance and delayed gland morphogenesis.</title>
        <authorList>
            <person name="Cai Y."/>
            <person name="Cai X."/>
            <person name="Wang Q."/>
            <person name="Wang P."/>
            <person name="Zhang Y."/>
            <person name="Cai C."/>
            <person name="Xu Y."/>
            <person name="Wang K."/>
            <person name="Zhou Z."/>
            <person name="Wang C."/>
            <person name="Geng S."/>
            <person name="Li B."/>
            <person name="Dong Q."/>
            <person name="Hou Y."/>
            <person name="Wang H."/>
            <person name="Ai P."/>
            <person name="Liu Z."/>
            <person name="Yi F."/>
            <person name="Sun M."/>
            <person name="An G."/>
            <person name="Cheng J."/>
            <person name="Zhang Y."/>
            <person name="Shi Q."/>
            <person name="Xie Y."/>
            <person name="Shi X."/>
            <person name="Chang Y."/>
            <person name="Huang F."/>
            <person name="Chen Y."/>
            <person name="Hong S."/>
            <person name="Mi L."/>
            <person name="Sun Q."/>
            <person name="Zhang L."/>
            <person name="Zhou B."/>
            <person name="Peng R."/>
            <person name="Zhang X."/>
            <person name="Liu F."/>
        </authorList>
    </citation>
    <scope>NUCLEOTIDE SEQUENCE [LARGE SCALE GENOMIC DNA]</scope>
    <source>
        <strain evidence="4">cv. PA1801</strain>
    </source>
</reference>
<dbReference type="SUPFAM" id="SSF56672">
    <property type="entry name" value="DNA/RNA polymerases"/>
    <property type="match status" value="1"/>
</dbReference>
<dbReference type="PROSITE" id="PS50994">
    <property type="entry name" value="INTEGRASE"/>
    <property type="match status" value="1"/>
</dbReference>
<dbReference type="GO" id="GO:0015074">
    <property type="term" value="P:DNA integration"/>
    <property type="evidence" value="ECO:0007669"/>
    <property type="project" value="InterPro"/>
</dbReference>
<dbReference type="InterPro" id="IPR043128">
    <property type="entry name" value="Rev_trsase/Diguanyl_cyclase"/>
</dbReference>
<evidence type="ECO:0000313" key="4">
    <source>
        <dbReference type="Proteomes" id="UP000325315"/>
    </source>
</evidence>
<dbReference type="OrthoDB" id="1272705at2759"/>
<dbReference type="SUPFAM" id="SSF53098">
    <property type="entry name" value="Ribonuclease H-like"/>
    <property type="match status" value="1"/>
</dbReference>